<sequence>MAGRHAVRRGPRRRTQCRVRHPRPAGARERAGRRLRSHPRRRHRHDRGPVAVGADRDSAVDIRPAVPVHRVAAHPVEGDRDQPTQPQRHVRRPGLCVPGRTPALAGRRLHPNRHPGNHPAGAGLLHRIRLVDGLRGLPAVPHYRGSSQRRQHHGGGSPRPAAHRGLITAAAAILVTVFVALAASNLTALKVIGVGLTLAVVLDATIVRGLLVPAIMRLAGEANWWAPAPLCRLHNRLGLTD</sequence>
<feature type="domain" description="Membrane transport protein MMPL" evidence="8">
    <location>
        <begin position="166"/>
        <end position="227"/>
    </location>
</feature>
<dbReference type="PANTHER" id="PTHR33406:SF13">
    <property type="entry name" value="MEMBRANE PROTEIN YDFJ"/>
    <property type="match status" value="1"/>
</dbReference>
<dbReference type="InterPro" id="IPR050545">
    <property type="entry name" value="Mycobact_MmpL"/>
</dbReference>
<feature type="region of interest" description="Disordered" evidence="6">
    <location>
        <begin position="71"/>
        <end position="99"/>
    </location>
</feature>
<dbReference type="EMBL" id="CP038462">
    <property type="protein sequence ID" value="QCC78552.1"/>
    <property type="molecule type" value="Genomic_DNA"/>
</dbReference>
<evidence type="ECO:0000313" key="10">
    <source>
        <dbReference type="Proteomes" id="UP000297025"/>
    </source>
</evidence>
<dbReference type="SUPFAM" id="SSF82866">
    <property type="entry name" value="Multidrug efflux transporter AcrB transmembrane domain"/>
    <property type="match status" value="1"/>
</dbReference>
<accession>A0A4P7UE23</accession>
<evidence type="ECO:0000313" key="9">
    <source>
        <dbReference type="EMBL" id="QCC78552.1"/>
    </source>
</evidence>
<evidence type="ECO:0000256" key="6">
    <source>
        <dbReference type="SAM" id="MobiDB-lite"/>
    </source>
</evidence>
<evidence type="ECO:0000259" key="8">
    <source>
        <dbReference type="Pfam" id="PF03176"/>
    </source>
</evidence>
<reference evidence="9 10" key="1">
    <citation type="journal article" date="2008" name="Int. J. Syst. Evol. Microbiol.">
        <title>Nocardioides daphniae sp. nov., isolated from Daphnia cucullata (Crustacea: Cladocera).</title>
        <authorList>
            <person name="Toth E.M."/>
            <person name="Keki Z."/>
            <person name="Homonnay Z.G."/>
            <person name="Borsodi A.K."/>
            <person name="Marialigeti K."/>
            <person name="Schumann P."/>
        </authorList>
    </citation>
    <scope>NUCLEOTIDE SEQUENCE [LARGE SCALE GENOMIC DNA]</scope>
    <source>
        <strain evidence="9 10">JCM 16608</strain>
    </source>
</reference>
<feature type="transmembrane region" description="Helical" evidence="7">
    <location>
        <begin position="192"/>
        <end position="211"/>
    </location>
</feature>
<feature type="region of interest" description="Disordered" evidence="6">
    <location>
        <begin position="141"/>
        <end position="162"/>
    </location>
</feature>
<organism evidence="9 10">
    <name type="scientific">Nocardioides daphniae</name>
    <dbReference type="NCBI Taxonomy" id="402297"/>
    <lineage>
        <taxon>Bacteria</taxon>
        <taxon>Bacillati</taxon>
        <taxon>Actinomycetota</taxon>
        <taxon>Actinomycetes</taxon>
        <taxon>Propionibacteriales</taxon>
        <taxon>Nocardioidaceae</taxon>
        <taxon>Nocardioides</taxon>
    </lineage>
</organism>
<protein>
    <recommendedName>
        <fullName evidence="8">Membrane transport protein MMPL domain-containing protein</fullName>
    </recommendedName>
</protein>
<name>A0A4P7UE23_9ACTN</name>
<feature type="compositionally biased region" description="Basic residues" evidence="6">
    <location>
        <begin position="33"/>
        <end position="46"/>
    </location>
</feature>
<keyword evidence="5 7" id="KW-0472">Membrane</keyword>
<feature type="compositionally biased region" description="Basic residues" evidence="6">
    <location>
        <begin position="1"/>
        <end position="23"/>
    </location>
</feature>
<feature type="region of interest" description="Disordered" evidence="6">
    <location>
        <begin position="1"/>
        <end position="55"/>
    </location>
</feature>
<dbReference type="Pfam" id="PF03176">
    <property type="entry name" value="MMPL"/>
    <property type="match status" value="1"/>
</dbReference>
<proteinExistence type="predicted"/>
<dbReference type="KEGG" id="ndp:E2C04_00620"/>
<dbReference type="InterPro" id="IPR004869">
    <property type="entry name" value="MMPL_dom"/>
</dbReference>
<evidence type="ECO:0000256" key="7">
    <source>
        <dbReference type="SAM" id="Phobius"/>
    </source>
</evidence>
<evidence type="ECO:0000256" key="5">
    <source>
        <dbReference type="ARBA" id="ARBA00023136"/>
    </source>
</evidence>
<dbReference type="PANTHER" id="PTHR33406">
    <property type="entry name" value="MEMBRANE PROTEIN MJ1562-RELATED"/>
    <property type="match status" value="1"/>
</dbReference>
<evidence type="ECO:0000256" key="4">
    <source>
        <dbReference type="ARBA" id="ARBA00022989"/>
    </source>
</evidence>
<keyword evidence="4 7" id="KW-1133">Transmembrane helix</keyword>
<dbReference type="Proteomes" id="UP000297025">
    <property type="component" value="Chromosome"/>
</dbReference>
<evidence type="ECO:0000256" key="2">
    <source>
        <dbReference type="ARBA" id="ARBA00022475"/>
    </source>
</evidence>
<evidence type="ECO:0000256" key="3">
    <source>
        <dbReference type="ARBA" id="ARBA00022692"/>
    </source>
</evidence>
<dbReference type="GO" id="GO:0005886">
    <property type="term" value="C:plasma membrane"/>
    <property type="evidence" value="ECO:0007669"/>
    <property type="project" value="UniProtKB-SubCell"/>
</dbReference>
<dbReference type="AlphaFoldDB" id="A0A4P7UE23"/>
<feature type="transmembrane region" description="Helical" evidence="7">
    <location>
        <begin position="166"/>
        <end position="186"/>
    </location>
</feature>
<keyword evidence="3 7" id="KW-0812">Transmembrane</keyword>
<keyword evidence="2" id="KW-1003">Cell membrane</keyword>
<evidence type="ECO:0000256" key="1">
    <source>
        <dbReference type="ARBA" id="ARBA00004651"/>
    </source>
</evidence>
<gene>
    <name evidence="9" type="ORF">E2C04_00620</name>
</gene>
<comment type="subcellular location">
    <subcellularLocation>
        <location evidence="1">Cell membrane</location>
        <topology evidence="1">Multi-pass membrane protein</topology>
    </subcellularLocation>
</comment>